<keyword evidence="2" id="KW-0812">Transmembrane</keyword>
<sequence length="449" mass="50073">MAGALLLIGQMADAIASPFVGFQSDRMPDIWIFRYGRRKFWHLLGVIMNTVTVPFIYNTPCFPGDCSGSSTIGRFAYYAVLIIIFQAGWAATQVSHVSLIVDLTDDTNERIALNAYRQMADAIASPFVGFQSDRMPDIWIFRYGRRKFWHLLGVIMNTVTVPFIYNTPCFPGDCSGSSTIGRFAYYAVLIIIFQAGWAATQVSHVSLIVDLTDNTNERIALNAYRQAATIFANICLYTVTLFVIGFDSNETISQDDLDMFTMVSYIVCVIGLVFSLLFHVFVAEPVVPKEEHKPRGLRTASAFSVDTQRALFQHRASIIAPIYTPDSPDDSDDTGSVDESTDVYHLTGKITIMYTMARMFFNLGQVYSPLYLQYSLQMPKNTIAIMPFATYVAGLVCSFGAKPFSARYGARWVLIIGVAFGVGSCVWIFIGGNTESYKLWQIYVVSALL</sequence>
<feature type="transmembrane region" description="Helical" evidence="2">
    <location>
        <begin position="259"/>
        <end position="283"/>
    </location>
</feature>
<dbReference type="PANTHER" id="PTHR11328:SF28">
    <property type="entry name" value="MAJOR FACILITATOR SUPERFAMILY DOMAIN-CONTAINING PROTEIN 12"/>
    <property type="match status" value="1"/>
</dbReference>
<name>A0A7R9QTZ0_9ACAR</name>
<comment type="similarity">
    <text evidence="1">Belongs to the major facilitator superfamily.</text>
</comment>
<dbReference type="AlphaFoldDB" id="A0A7R9QTZ0"/>
<dbReference type="OrthoDB" id="1730117at2759"/>
<evidence type="ECO:0000256" key="2">
    <source>
        <dbReference type="SAM" id="Phobius"/>
    </source>
</evidence>
<feature type="transmembrane region" description="Helical" evidence="2">
    <location>
        <begin position="40"/>
        <end position="57"/>
    </location>
</feature>
<dbReference type="Pfam" id="PF13347">
    <property type="entry name" value="MFS_2"/>
    <property type="match status" value="1"/>
</dbReference>
<feature type="transmembrane region" description="Helical" evidence="2">
    <location>
        <begin position="185"/>
        <end position="209"/>
    </location>
</feature>
<dbReference type="SUPFAM" id="SSF103473">
    <property type="entry name" value="MFS general substrate transporter"/>
    <property type="match status" value="2"/>
</dbReference>
<accession>A0A7R9QTZ0</accession>
<dbReference type="GO" id="GO:0015293">
    <property type="term" value="F:symporter activity"/>
    <property type="evidence" value="ECO:0007669"/>
    <property type="project" value="InterPro"/>
</dbReference>
<feature type="transmembrane region" description="Helical" evidence="2">
    <location>
        <begin position="359"/>
        <end position="376"/>
    </location>
</feature>
<keyword evidence="2" id="KW-1133">Transmembrane helix</keyword>
<organism evidence="3">
    <name type="scientific">Oppiella nova</name>
    <dbReference type="NCBI Taxonomy" id="334625"/>
    <lineage>
        <taxon>Eukaryota</taxon>
        <taxon>Metazoa</taxon>
        <taxon>Ecdysozoa</taxon>
        <taxon>Arthropoda</taxon>
        <taxon>Chelicerata</taxon>
        <taxon>Arachnida</taxon>
        <taxon>Acari</taxon>
        <taxon>Acariformes</taxon>
        <taxon>Sarcoptiformes</taxon>
        <taxon>Oribatida</taxon>
        <taxon>Brachypylina</taxon>
        <taxon>Oppioidea</taxon>
        <taxon>Oppiidae</taxon>
        <taxon>Oppiella</taxon>
    </lineage>
</organism>
<feature type="non-terminal residue" evidence="3">
    <location>
        <position position="449"/>
    </location>
</feature>
<dbReference type="EMBL" id="OC929418">
    <property type="protein sequence ID" value="CAD7658255.1"/>
    <property type="molecule type" value="Genomic_DNA"/>
</dbReference>
<feature type="transmembrane region" description="Helical" evidence="2">
    <location>
        <begin position="148"/>
        <end position="165"/>
    </location>
</feature>
<feature type="transmembrane region" description="Helical" evidence="2">
    <location>
        <begin position="412"/>
        <end position="430"/>
    </location>
</feature>
<dbReference type="Gene3D" id="1.20.1250.20">
    <property type="entry name" value="MFS general substrate transporter like domains"/>
    <property type="match status" value="1"/>
</dbReference>
<proteinExistence type="inferred from homology"/>
<evidence type="ECO:0000313" key="3">
    <source>
        <dbReference type="EMBL" id="CAD7658255.1"/>
    </source>
</evidence>
<gene>
    <name evidence="3" type="ORF">ONB1V03_LOCUS14878</name>
</gene>
<dbReference type="GO" id="GO:0008643">
    <property type="term" value="P:carbohydrate transport"/>
    <property type="evidence" value="ECO:0007669"/>
    <property type="project" value="InterPro"/>
</dbReference>
<dbReference type="PANTHER" id="PTHR11328">
    <property type="entry name" value="MAJOR FACILITATOR SUPERFAMILY DOMAIN-CONTAINING PROTEIN"/>
    <property type="match status" value="1"/>
</dbReference>
<evidence type="ECO:0000313" key="4">
    <source>
        <dbReference type="Proteomes" id="UP000728032"/>
    </source>
</evidence>
<protein>
    <submittedName>
        <fullName evidence="3">Uncharacterized protein</fullName>
    </submittedName>
</protein>
<dbReference type="EMBL" id="CAJPVJ010014593">
    <property type="protein sequence ID" value="CAG2175441.1"/>
    <property type="molecule type" value="Genomic_DNA"/>
</dbReference>
<dbReference type="Proteomes" id="UP000728032">
    <property type="component" value="Unassembled WGS sequence"/>
</dbReference>
<evidence type="ECO:0000256" key="1">
    <source>
        <dbReference type="ARBA" id="ARBA00008335"/>
    </source>
</evidence>
<keyword evidence="4" id="KW-1185">Reference proteome</keyword>
<dbReference type="GO" id="GO:0005886">
    <property type="term" value="C:plasma membrane"/>
    <property type="evidence" value="ECO:0007669"/>
    <property type="project" value="TreeGrafter"/>
</dbReference>
<feature type="transmembrane region" description="Helical" evidence="2">
    <location>
        <begin position="382"/>
        <end position="400"/>
    </location>
</feature>
<reference evidence="3" key="1">
    <citation type="submission" date="2020-11" db="EMBL/GenBank/DDBJ databases">
        <authorList>
            <person name="Tran Van P."/>
        </authorList>
    </citation>
    <scope>NUCLEOTIDE SEQUENCE</scope>
</reference>
<dbReference type="InterPro" id="IPR036259">
    <property type="entry name" value="MFS_trans_sf"/>
</dbReference>
<keyword evidence="2" id="KW-0472">Membrane</keyword>
<dbReference type="InterPro" id="IPR039672">
    <property type="entry name" value="MFS_2"/>
</dbReference>
<feature type="transmembrane region" description="Helical" evidence="2">
    <location>
        <begin position="230"/>
        <end position="247"/>
    </location>
</feature>